<dbReference type="InterPro" id="IPR018330">
    <property type="entry name" value="RecT_fam"/>
</dbReference>
<dbReference type="AlphaFoldDB" id="A0A1Z3ML11"/>
<dbReference type="GO" id="GO:0006310">
    <property type="term" value="P:DNA recombination"/>
    <property type="evidence" value="ECO:0007669"/>
    <property type="project" value="InterPro"/>
</dbReference>
<evidence type="ECO:0000313" key="2">
    <source>
        <dbReference type="EMBL" id="ASD48492.1"/>
    </source>
</evidence>
<evidence type="ECO:0000256" key="1">
    <source>
        <dbReference type="SAM" id="MobiDB-lite"/>
    </source>
</evidence>
<accession>A0A1Z3ML11</accession>
<reference evidence="2" key="1">
    <citation type="submission" date="2017-02" db="EMBL/GenBank/DDBJ databases">
        <title>Emergence of VIM metallo-beta-lactamase producing Alcaligenes faecalis in GAZA, Palestine.</title>
        <authorList>
            <person name="Al Laham N."/>
            <person name="Chavda K."/>
            <person name="Cienfuegos V."/>
            <person name="Kreiswirth B."/>
            <person name="Chen L."/>
        </authorList>
    </citation>
    <scope>NUCLEOTIDE SEQUENCE</scope>
    <source>
        <strain evidence="2">GZAF1</strain>
        <plasmid evidence="2">pGZAF1_VIM</plasmid>
    </source>
</reference>
<geneLocation type="plasmid" evidence="2">
    <name>pGZAF1_VIM</name>
</geneLocation>
<feature type="compositionally biased region" description="Basic and acidic residues" evidence="1">
    <location>
        <begin position="324"/>
        <end position="336"/>
    </location>
</feature>
<sequence>MAQAATQAPAPKTAKNSLVVKMAERYAVDPDKLMTTLKQTAFQQRDREVVITNEQMMALLVVADQYRLNPFTKEIYAFPDKNNGIVPVVGIDGWSRIINSHEQFDGLELRFSDKLVTLDGMKVPCPEWIEVSMFRKDRNRAVTVREYLDETYRPPFKGTGRNGSYTVDGPWQTHPKRMLRHKGIIQCARVALGYTGIHDQDEAERIIDMGSAVVVNAESSMSTPMQIEHAKIDPALEKLVDQARKFNAWDSAHSWIMNRYSGQEFAYAQQRLREAEEATMRTFTANQMKANAVRPTQPAEDLAQEAQQRQAETPQEPEPSFSPEHQEFVSQLDEHQQQQQPLIDDYGPADDDNPFAN</sequence>
<dbReference type="Pfam" id="PF03837">
    <property type="entry name" value="RecT"/>
    <property type="match status" value="1"/>
</dbReference>
<dbReference type="NCBIfam" id="TIGR01913">
    <property type="entry name" value="bet_lambda"/>
    <property type="match status" value="1"/>
</dbReference>
<name>A0A1Z3ML11_ALCFA</name>
<feature type="region of interest" description="Disordered" evidence="1">
    <location>
        <begin position="292"/>
        <end position="357"/>
    </location>
</feature>
<organism evidence="2">
    <name type="scientific">Alcaligenes faecalis</name>
    <dbReference type="NCBI Taxonomy" id="511"/>
    <lineage>
        <taxon>Bacteria</taxon>
        <taxon>Pseudomonadati</taxon>
        <taxon>Pseudomonadota</taxon>
        <taxon>Betaproteobacteria</taxon>
        <taxon>Burkholderiales</taxon>
        <taxon>Alcaligenaceae</taxon>
        <taxon>Alcaligenes</taxon>
    </lineage>
</organism>
<dbReference type="EMBL" id="KY623659">
    <property type="protein sequence ID" value="ASD48492.1"/>
    <property type="molecule type" value="Genomic_DNA"/>
</dbReference>
<proteinExistence type="predicted"/>
<feature type="compositionally biased region" description="Acidic residues" evidence="1">
    <location>
        <begin position="347"/>
        <end position="357"/>
    </location>
</feature>
<dbReference type="GO" id="GO:0003677">
    <property type="term" value="F:DNA binding"/>
    <property type="evidence" value="ECO:0007669"/>
    <property type="project" value="InterPro"/>
</dbReference>
<protein>
    <submittedName>
        <fullName evidence="2">Phage recombination protein Bet</fullName>
    </submittedName>
</protein>
<dbReference type="RefSeq" id="WP_086069376.1">
    <property type="nucleotide sequence ID" value="NZ_CP039545.1"/>
</dbReference>
<dbReference type="InterPro" id="IPR010183">
    <property type="entry name" value="Phage_lambda_Bet"/>
</dbReference>
<keyword evidence="2" id="KW-0614">Plasmid</keyword>